<accession>A0A5J6MQE7</accession>
<keyword evidence="6" id="KW-0969">Cilium</keyword>
<keyword evidence="3" id="KW-0964">Secreted</keyword>
<feature type="domain" description="Flagellin N-terminal" evidence="4">
    <location>
        <begin position="5"/>
        <end position="139"/>
    </location>
</feature>
<reference evidence="6 7" key="1">
    <citation type="submission" date="2019-08" db="EMBL/GenBank/DDBJ databases">
        <title>Hyperibacter terrae gen. nov., sp. nov. and Hyperibacter viscosus sp. nov., two new members in the family Rhodospirillaceae isolated from the rhizosphere of Hypericum perforatum.</title>
        <authorList>
            <person name="Noviana Z."/>
        </authorList>
    </citation>
    <scope>NUCLEOTIDE SEQUENCE [LARGE SCALE GENOMIC DNA]</scope>
    <source>
        <strain evidence="6 7">R5913</strain>
    </source>
</reference>
<evidence type="ECO:0000313" key="6">
    <source>
        <dbReference type="EMBL" id="QEX18270.1"/>
    </source>
</evidence>
<dbReference type="GO" id="GO:0005198">
    <property type="term" value="F:structural molecule activity"/>
    <property type="evidence" value="ECO:0007669"/>
    <property type="project" value="UniProtKB-UniRule"/>
</dbReference>
<dbReference type="GO" id="GO:0009288">
    <property type="term" value="C:bacterial-type flagellum"/>
    <property type="evidence" value="ECO:0007669"/>
    <property type="project" value="UniProtKB-SubCell"/>
</dbReference>
<evidence type="ECO:0000313" key="7">
    <source>
        <dbReference type="Proteomes" id="UP000326202"/>
    </source>
</evidence>
<evidence type="ECO:0000256" key="3">
    <source>
        <dbReference type="RuleBase" id="RU362073"/>
    </source>
</evidence>
<dbReference type="Gene3D" id="3.30.70.2120">
    <property type="match status" value="1"/>
</dbReference>
<comment type="subcellular location">
    <subcellularLocation>
        <location evidence="3">Secreted</location>
    </subcellularLocation>
    <subcellularLocation>
        <location evidence="3">Bacterial flagellum</location>
    </subcellularLocation>
</comment>
<dbReference type="Pfam" id="PF00669">
    <property type="entry name" value="Flagellin_N"/>
    <property type="match status" value="1"/>
</dbReference>
<dbReference type="PRINTS" id="PR00207">
    <property type="entry name" value="FLAGELLIN"/>
</dbReference>
<evidence type="ECO:0000259" key="4">
    <source>
        <dbReference type="Pfam" id="PF00669"/>
    </source>
</evidence>
<dbReference type="InterPro" id="IPR001492">
    <property type="entry name" value="Flagellin"/>
</dbReference>
<keyword evidence="6" id="KW-0966">Cell projection</keyword>
<keyword evidence="2 3" id="KW-0975">Bacterial flagellum</keyword>
<dbReference type="EMBL" id="CP042906">
    <property type="protein sequence ID" value="QEX18270.1"/>
    <property type="molecule type" value="Genomic_DNA"/>
</dbReference>
<name>A0A5J6MQE7_9PROT</name>
<dbReference type="Gene3D" id="1.20.1330.10">
    <property type="entry name" value="f41 fragment of flagellin, N-terminal domain"/>
    <property type="match status" value="1"/>
</dbReference>
<keyword evidence="6" id="KW-0282">Flagellum</keyword>
<dbReference type="SUPFAM" id="SSF64518">
    <property type="entry name" value="Phase 1 flagellin"/>
    <property type="match status" value="1"/>
</dbReference>
<evidence type="ECO:0000256" key="2">
    <source>
        <dbReference type="ARBA" id="ARBA00023143"/>
    </source>
</evidence>
<dbReference type="PANTHER" id="PTHR42792">
    <property type="entry name" value="FLAGELLIN"/>
    <property type="match status" value="1"/>
</dbReference>
<sequence length="391" mass="39201">MNVISNYAANVAHRNLMTSDAAATSSLAKLSSGSRVVSAKDDAAAMAIGARLNSTVNALKQASVNAGQGVSMLQIADGAMARVNDVLVRMKTLSVQAGSGQLSATERGMLDTEYQSLVSEVTRIAAATDFNGQQLVNGSLTTAGAAVSGGAFAVADGVSGFTAHGLSTSATDNYTLSYSTTGNTFTLDDGTNSYTGSIASSAINSSGGMATGAAVKLTAVGTSAAGDAVISLNTSFAAGTSVAAAATNGGIHFTGSSTTSFSYKVGAGTDATKDVITVSVDGINAANLALAGTDITTTSTADAASDLISAAIDTLNTARSKVGAYQNRLEFASANLASAIENSEAARSNLLDLDIAQEMTTFTSKQILTQAGVSMLAQANQMPQNLLKLFQ</sequence>
<dbReference type="Proteomes" id="UP000326202">
    <property type="component" value="Chromosome"/>
</dbReference>
<dbReference type="InterPro" id="IPR001029">
    <property type="entry name" value="Flagellin_N"/>
</dbReference>
<dbReference type="AlphaFoldDB" id="A0A5J6MQE7"/>
<comment type="function">
    <text evidence="3">Flagellin is the subunit protein which polymerizes to form the filaments of bacterial flagella.</text>
</comment>
<dbReference type="KEGG" id="htq:FRZ44_35750"/>
<dbReference type="GO" id="GO:0005576">
    <property type="term" value="C:extracellular region"/>
    <property type="evidence" value="ECO:0007669"/>
    <property type="project" value="UniProtKB-SubCell"/>
</dbReference>
<dbReference type="Pfam" id="PF00700">
    <property type="entry name" value="Flagellin_C"/>
    <property type="match status" value="1"/>
</dbReference>
<feature type="domain" description="Flagellin C-terminal" evidence="5">
    <location>
        <begin position="307"/>
        <end position="390"/>
    </location>
</feature>
<protein>
    <recommendedName>
        <fullName evidence="3">Flagellin</fullName>
    </recommendedName>
</protein>
<gene>
    <name evidence="6" type="ORF">FRZ44_35750</name>
</gene>
<dbReference type="InterPro" id="IPR042187">
    <property type="entry name" value="Flagellin_C_sub2"/>
</dbReference>
<keyword evidence="7" id="KW-1185">Reference proteome</keyword>
<dbReference type="InterPro" id="IPR046358">
    <property type="entry name" value="Flagellin_C"/>
</dbReference>
<evidence type="ECO:0000256" key="1">
    <source>
        <dbReference type="ARBA" id="ARBA00005709"/>
    </source>
</evidence>
<dbReference type="PANTHER" id="PTHR42792:SF2">
    <property type="entry name" value="FLAGELLIN"/>
    <property type="match status" value="1"/>
</dbReference>
<comment type="similarity">
    <text evidence="1 3">Belongs to the bacterial flagellin family.</text>
</comment>
<dbReference type="Gene3D" id="6.10.10.10">
    <property type="entry name" value="Flagellar export chaperone, C-terminal domain"/>
    <property type="match status" value="1"/>
</dbReference>
<proteinExistence type="inferred from homology"/>
<evidence type="ECO:0000259" key="5">
    <source>
        <dbReference type="Pfam" id="PF00700"/>
    </source>
</evidence>
<organism evidence="6 7">
    <name type="scientific">Hypericibacter terrae</name>
    <dbReference type="NCBI Taxonomy" id="2602015"/>
    <lineage>
        <taxon>Bacteria</taxon>
        <taxon>Pseudomonadati</taxon>
        <taxon>Pseudomonadota</taxon>
        <taxon>Alphaproteobacteria</taxon>
        <taxon>Rhodospirillales</taxon>
        <taxon>Dongiaceae</taxon>
        <taxon>Hypericibacter</taxon>
    </lineage>
</organism>